<dbReference type="Gene3D" id="3.40.50.300">
    <property type="entry name" value="P-loop containing nucleotide triphosphate hydrolases"/>
    <property type="match status" value="2"/>
</dbReference>
<protein>
    <submittedName>
        <fullName evidence="6">DUF2075 domain-containing protein</fullName>
    </submittedName>
</protein>
<dbReference type="InterPro" id="IPR000212">
    <property type="entry name" value="DNA_helicase_UvrD/REP"/>
</dbReference>
<dbReference type="Pfam" id="PF13361">
    <property type="entry name" value="UvrD_C"/>
    <property type="match status" value="1"/>
</dbReference>
<evidence type="ECO:0000313" key="6">
    <source>
        <dbReference type="EMBL" id="RTY35395.1"/>
    </source>
</evidence>
<comment type="caution">
    <text evidence="6">The sequence shown here is derived from an EMBL/GenBank/DDBJ whole genome shotgun (WGS) entry which is preliminary data.</text>
</comment>
<evidence type="ECO:0000256" key="2">
    <source>
        <dbReference type="ARBA" id="ARBA00022801"/>
    </source>
</evidence>
<dbReference type="InterPro" id="IPR014017">
    <property type="entry name" value="DNA_helicase_UvrD-like_C"/>
</dbReference>
<dbReference type="GO" id="GO:0000725">
    <property type="term" value="P:recombinational repair"/>
    <property type="evidence" value="ECO:0007669"/>
    <property type="project" value="TreeGrafter"/>
</dbReference>
<keyword evidence="2" id="KW-0378">Hydrolase</keyword>
<keyword evidence="1" id="KW-0547">Nucleotide-binding</keyword>
<dbReference type="GO" id="GO:0003677">
    <property type="term" value="F:DNA binding"/>
    <property type="evidence" value="ECO:0007669"/>
    <property type="project" value="InterPro"/>
</dbReference>
<dbReference type="AlphaFoldDB" id="A0A3S0LNT2"/>
<dbReference type="Pfam" id="PF13245">
    <property type="entry name" value="AAA_19"/>
    <property type="match status" value="1"/>
</dbReference>
<accession>A0A3S0LNT2</accession>
<keyword evidence="3" id="KW-0347">Helicase</keyword>
<evidence type="ECO:0000259" key="5">
    <source>
        <dbReference type="Pfam" id="PF13361"/>
    </source>
</evidence>
<feature type="domain" description="UvrD-like helicase C-terminal" evidence="5">
    <location>
        <begin position="297"/>
        <end position="357"/>
    </location>
</feature>
<dbReference type="RefSeq" id="WP_126385198.1">
    <property type="nucleotide sequence ID" value="NZ_RXYK01000022.1"/>
</dbReference>
<proteinExistence type="predicted"/>
<dbReference type="SUPFAM" id="SSF52540">
    <property type="entry name" value="P-loop containing nucleoside triphosphate hydrolases"/>
    <property type="match status" value="1"/>
</dbReference>
<sequence length="383" mass="43542">MRLPSRTELSKEQERIFLGAPLTGAVIIIGPPGTGKTVMAVYRAKLLHKSGKKFHVAMYSKVLQKYTSGAMTECHDNVSTWHKWIERWWRQAWRENIPRLSRYEFDFHKAIETYATSTPQNPDALDWGHLIIDEGQDFPTDFYLLCNFMLTLPKSGNPALTILIDENQRLDPKNNTSIEQISGAITEPKVYNLTVNFRNTAQIAHLAEHFYAGSQAGIPMRPEGRQGPSPVLRAFPTQRDEIKNIINHARLNEDRAIAVFVPTSRARSVYYEQLRAAAGDSILVQNYTSGNPAMPELDKSGSITVLCYHSCKGLEFDTVFVPGLQYWPVEGIEESFTKMRFYVMSTRARTMLHYSYFNCNTPPPATTLFPSETSGIIEWKKQP</sequence>
<reference evidence="6 7" key="1">
    <citation type="submission" date="2018-12" db="EMBL/GenBank/DDBJ databases">
        <authorList>
            <person name="Lunina O.N."/>
            <person name="Grouzdev D.S."/>
            <person name="Gorlenko V.M."/>
            <person name="Savvichev A.S."/>
        </authorList>
    </citation>
    <scope>NUCLEOTIDE SEQUENCE [LARGE SCALE GENOMIC DNA]</scope>
    <source>
        <strain evidence="6 7">BrKhr-17</strain>
    </source>
</reference>
<gene>
    <name evidence="6" type="ORF">EKD02_09290</name>
</gene>
<dbReference type="InterPro" id="IPR027417">
    <property type="entry name" value="P-loop_NTPase"/>
</dbReference>
<dbReference type="Proteomes" id="UP000279908">
    <property type="component" value="Unassembled WGS sequence"/>
</dbReference>
<evidence type="ECO:0000256" key="3">
    <source>
        <dbReference type="ARBA" id="ARBA00022806"/>
    </source>
</evidence>
<dbReference type="PANTHER" id="PTHR11070">
    <property type="entry name" value="UVRD / RECB / PCRA DNA HELICASE FAMILY MEMBER"/>
    <property type="match status" value="1"/>
</dbReference>
<dbReference type="GO" id="GO:0043138">
    <property type="term" value="F:3'-5' DNA helicase activity"/>
    <property type="evidence" value="ECO:0007669"/>
    <property type="project" value="TreeGrafter"/>
</dbReference>
<evidence type="ECO:0000313" key="7">
    <source>
        <dbReference type="Proteomes" id="UP000279908"/>
    </source>
</evidence>
<dbReference type="GO" id="GO:0005829">
    <property type="term" value="C:cytosol"/>
    <property type="evidence" value="ECO:0007669"/>
    <property type="project" value="TreeGrafter"/>
</dbReference>
<dbReference type="GO" id="GO:0016787">
    <property type="term" value="F:hydrolase activity"/>
    <property type="evidence" value="ECO:0007669"/>
    <property type="project" value="UniProtKB-KW"/>
</dbReference>
<keyword evidence="4" id="KW-0067">ATP-binding</keyword>
<organism evidence="6 7">
    <name type="scientific">Chlorobium phaeovibrioides</name>
    <dbReference type="NCBI Taxonomy" id="1094"/>
    <lineage>
        <taxon>Bacteria</taxon>
        <taxon>Pseudomonadati</taxon>
        <taxon>Chlorobiota</taxon>
        <taxon>Chlorobiia</taxon>
        <taxon>Chlorobiales</taxon>
        <taxon>Chlorobiaceae</taxon>
        <taxon>Chlorobium/Pelodictyon group</taxon>
        <taxon>Chlorobium</taxon>
    </lineage>
</organism>
<name>A0A3S0LNT2_CHLPH</name>
<dbReference type="PANTHER" id="PTHR11070:SF3">
    <property type="entry name" value="DNA 3'-5' HELICASE"/>
    <property type="match status" value="1"/>
</dbReference>
<dbReference type="GO" id="GO:0005524">
    <property type="term" value="F:ATP binding"/>
    <property type="evidence" value="ECO:0007669"/>
    <property type="project" value="UniProtKB-KW"/>
</dbReference>
<evidence type="ECO:0000256" key="4">
    <source>
        <dbReference type="ARBA" id="ARBA00022840"/>
    </source>
</evidence>
<evidence type="ECO:0000256" key="1">
    <source>
        <dbReference type="ARBA" id="ARBA00022741"/>
    </source>
</evidence>
<dbReference type="EMBL" id="RXYK01000022">
    <property type="protein sequence ID" value="RTY35395.1"/>
    <property type="molecule type" value="Genomic_DNA"/>
</dbReference>